<dbReference type="PANTHER" id="PTHR32166">
    <property type="entry name" value="OSJNBA0013A04.12 PROTEIN"/>
    <property type="match status" value="1"/>
</dbReference>
<protein>
    <recommendedName>
        <fullName evidence="1">DUF659 domain-containing protein</fullName>
    </recommendedName>
</protein>
<evidence type="ECO:0000259" key="1">
    <source>
        <dbReference type="Pfam" id="PF04937"/>
    </source>
</evidence>
<reference evidence="2 3" key="2">
    <citation type="journal article" date="2017" name="Nature">
        <title>The Apostasia genome and the evolution of orchids.</title>
        <authorList>
            <person name="Zhang G.Q."/>
            <person name="Liu K.W."/>
            <person name="Li Z."/>
            <person name="Lohaus R."/>
            <person name="Hsiao Y.Y."/>
            <person name="Niu S.C."/>
            <person name="Wang J.Y."/>
            <person name="Lin Y.C."/>
            <person name="Xu Q."/>
            <person name="Chen L.J."/>
            <person name="Yoshida K."/>
            <person name="Fujiwara S."/>
            <person name="Wang Z.W."/>
            <person name="Zhang Y.Q."/>
            <person name="Mitsuda N."/>
            <person name="Wang M."/>
            <person name="Liu G.H."/>
            <person name="Pecoraro L."/>
            <person name="Huang H.X."/>
            <person name="Xiao X.J."/>
            <person name="Lin M."/>
            <person name="Wu X.Y."/>
            <person name="Wu W.L."/>
            <person name="Chen Y.Y."/>
            <person name="Chang S.B."/>
            <person name="Sakamoto S."/>
            <person name="Ohme-Takagi M."/>
            <person name="Yagi M."/>
            <person name="Zeng S.J."/>
            <person name="Shen C.Y."/>
            <person name="Yeh C.M."/>
            <person name="Luo Y.B."/>
            <person name="Tsai W.C."/>
            <person name="Van de Peer Y."/>
            <person name="Liu Z.J."/>
        </authorList>
    </citation>
    <scope>NUCLEOTIDE SEQUENCE [LARGE SCALE GENOMIC DNA]</scope>
    <source>
        <tissue evidence="2">The whole plant</tissue>
    </source>
</reference>
<evidence type="ECO:0000313" key="2">
    <source>
        <dbReference type="EMBL" id="PKU63165.1"/>
    </source>
</evidence>
<dbReference type="PANTHER" id="PTHR32166:SF121">
    <property type="entry name" value="DUF659 DOMAIN-CONTAINING PROTEIN"/>
    <property type="match status" value="1"/>
</dbReference>
<accession>A0A2I0VIB7</accession>
<feature type="domain" description="DUF659" evidence="1">
    <location>
        <begin position="2"/>
        <end position="82"/>
    </location>
</feature>
<reference evidence="2 3" key="1">
    <citation type="journal article" date="2016" name="Sci. Rep.">
        <title>The Dendrobium catenatum Lindl. genome sequence provides insights into polysaccharide synthase, floral development and adaptive evolution.</title>
        <authorList>
            <person name="Zhang G.Q."/>
            <person name="Xu Q."/>
            <person name="Bian C."/>
            <person name="Tsai W.C."/>
            <person name="Yeh C.M."/>
            <person name="Liu K.W."/>
            <person name="Yoshida K."/>
            <person name="Zhang L.S."/>
            <person name="Chang S.B."/>
            <person name="Chen F."/>
            <person name="Shi Y."/>
            <person name="Su Y.Y."/>
            <person name="Zhang Y.Q."/>
            <person name="Chen L.J."/>
            <person name="Yin Y."/>
            <person name="Lin M."/>
            <person name="Huang H."/>
            <person name="Deng H."/>
            <person name="Wang Z.W."/>
            <person name="Zhu S.L."/>
            <person name="Zhao X."/>
            <person name="Deng C."/>
            <person name="Niu S.C."/>
            <person name="Huang J."/>
            <person name="Wang M."/>
            <person name="Liu G.H."/>
            <person name="Yang H.J."/>
            <person name="Xiao X.J."/>
            <person name="Hsiao Y.Y."/>
            <person name="Wu W.L."/>
            <person name="Chen Y.Y."/>
            <person name="Mitsuda N."/>
            <person name="Ohme-Takagi M."/>
            <person name="Luo Y.B."/>
            <person name="Van de Peer Y."/>
            <person name="Liu Z.J."/>
        </authorList>
    </citation>
    <scope>NUCLEOTIDE SEQUENCE [LARGE SCALE GENOMIC DNA]</scope>
    <source>
        <tissue evidence="2">The whole plant</tissue>
    </source>
</reference>
<dbReference type="EMBL" id="KZ503514">
    <property type="protein sequence ID" value="PKU63165.1"/>
    <property type="molecule type" value="Genomic_DNA"/>
</dbReference>
<dbReference type="Proteomes" id="UP000233837">
    <property type="component" value="Unassembled WGS sequence"/>
</dbReference>
<evidence type="ECO:0000313" key="3">
    <source>
        <dbReference type="Proteomes" id="UP000233837"/>
    </source>
</evidence>
<name>A0A2I0VIB7_9ASPA</name>
<gene>
    <name evidence="2" type="ORF">MA16_Dca022833</name>
</gene>
<proteinExistence type="predicted"/>
<sequence>MRVNLLRDYKEECRLLIDSYRQTWKETCYTLMTDGWTDNRSRTLINFLIYCPHGVAFLKSVDASYITKDATTLCSLFTEIVE</sequence>
<keyword evidence="3" id="KW-1185">Reference proteome</keyword>
<dbReference type="InterPro" id="IPR007021">
    <property type="entry name" value="DUF659"/>
</dbReference>
<organism evidence="2 3">
    <name type="scientific">Dendrobium catenatum</name>
    <dbReference type="NCBI Taxonomy" id="906689"/>
    <lineage>
        <taxon>Eukaryota</taxon>
        <taxon>Viridiplantae</taxon>
        <taxon>Streptophyta</taxon>
        <taxon>Embryophyta</taxon>
        <taxon>Tracheophyta</taxon>
        <taxon>Spermatophyta</taxon>
        <taxon>Magnoliopsida</taxon>
        <taxon>Liliopsida</taxon>
        <taxon>Asparagales</taxon>
        <taxon>Orchidaceae</taxon>
        <taxon>Epidendroideae</taxon>
        <taxon>Malaxideae</taxon>
        <taxon>Dendrobiinae</taxon>
        <taxon>Dendrobium</taxon>
    </lineage>
</organism>
<dbReference type="Pfam" id="PF04937">
    <property type="entry name" value="DUF659"/>
    <property type="match status" value="1"/>
</dbReference>
<dbReference type="AlphaFoldDB" id="A0A2I0VIB7"/>